<reference evidence="1 2" key="1">
    <citation type="journal article" date="2017" name="ISME J.">
        <title>An acid-tolerant ammonia-oxidizing ?-proteobacterium from soil.</title>
        <authorList>
            <person name="Hayatsu M."/>
            <person name="Tago K."/>
            <person name="Uchiyama I."/>
            <person name="Toyoda A."/>
            <person name="Wang Y."/>
            <person name="Shimomura Y."/>
            <person name="Okubo T."/>
            <person name="Kurisu F."/>
            <person name="Hirono Y."/>
            <person name="Nonaka K."/>
            <person name="Akiyama H."/>
            <person name="Itoh T."/>
            <person name="Takami H."/>
        </authorList>
    </citation>
    <scope>NUCLEOTIDE SEQUENCE [LARGE SCALE GENOMIC DNA]</scope>
    <source>
        <strain evidence="1 2">TAO100</strain>
    </source>
</reference>
<dbReference type="Pfam" id="PF09630">
    <property type="entry name" value="DUF2024"/>
    <property type="match status" value="1"/>
</dbReference>
<gene>
    <name evidence="1" type="ORF">TAO_1309</name>
</gene>
<dbReference type="SUPFAM" id="SSF160766">
    <property type="entry name" value="NE1680-like"/>
    <property type="match status" value="1"/>
</dbReference>
<proteinExistence type="predicted"/>
<protein>
    <submittedName>
        <fullName evidence="1">Hypothetical conserved protein</fullName>
    </submittedName>
</protein>
<dbReference type="EMBL" id="AP014836">
    <property type="protein sequence ID" value="BAW80679.1"/>
    <property type="molecule type" value="Genomic_DNA"/>
</dbReference>
<dbReference type="Gene3D" id="3.10.510.10">
    <property type="entry name" value="NE1680-like"/>
    <property type="match status" value="1"/>
</dbReference>
<dbReference type="RefSeq" id="WP_096527193.1">
    <property type="nucleotide sequence ID" value="NZ_AP014836.1"/>
</dbReference>
<evidence type="ECO:0000313" key="1">
    <source>
        <dbReference type="EMBL" id="BAW80679.1"/>
    </source>
</evidence>
<organism evidence="1 2">
    <name type="scientific">Candidatus Nitrosoglobus terrae</name>
    <dbReference type="NCBI Taxonomy" id="1630141"/>
    <lineage>
        <taxon>Bacteria</taxon>
        <taxon>Pseudomonadati</taxon>
        <taxon>Pseudomonadota</taxon>
        <taxon>Gammaproteobacteria</taxon>
        <taxon>Chromatiales</taxon>
        <taxon>Chromatiaceae</taxon>
        <taxon>Candidatus Nitrosoglobus</taxon>
    </lineage>
</organism>
<dbReference type="KEGG" id="ntt:TAO_1309"/>
<dbReference type="InterPro" id="IPR018592">
    <property type="entry name" value="DUF2024"/>
</dbReference>
<keyword evidence="2" id="KW-1185">Reference proteome</keyword>
<name>A0A1Q2SNK3_9GAMM</name>
<accession>A0A1Q2SNK3</accession>
<sequence>MQIDVYDTYVTTTDNKRLHFDVFLPTGKPEEIAQQHAKKWLESIGIQAKDIRQESCRYCHSETAKPHVQEHIKQHGHYIYQMEGCPSPAR</sequence>
<dbReference type="Proteomes" id="UP000243679">
    <property type="component" value="Chromosome"/>
</dbReference>
<dbReference type="InterPro" id="IPR023122">
    <property type="entry name" value="NE1680-like_sf"/>
</dbReference>
<dbReference type="OrthoDB" id="9795699at2"/>
<evidence type="ECO:0000313" key="2">
    <source>
        <dbReference type="Proteomes" id="UP000243679"/>
    </source>
</evidence>
<dbReference type="AlphaFoldDB" id="A0A1Q2SNK3"/>